<dbReference type="WBParaSite" id="Hba_04514">
    <property type="protein sequence ID" value="Hba_04514"/>
    <property type="gene ID" value="Hba_04514"/>
</dbReference>
<evidence type="ECO:0000313" key="3">
    <source>
        <dbReference type="WBParaSite" id="Hba_04514"/>
    </source>
</evidence>
<keyword evidence="1" id="KW-1133">Transmembrane helix</keyword>
<evidence type="ECO:0000256" key="1">
    <source>
        <dbReference type="SAM" id="Phobius"/>
    </source>
</evidence>
<protein>
    <submittedName>
        <fullName evidence="3">Uncharacterized protein</fullName>
    </submittedName>
</protein>
<dbReference type="Proteomes" id="UP000095283">
    <property type="component" value="Unplaced"/>
</dbReference>
<keyword evidence="1" id="KW-0472">Membrane</keyword>
<dbReference type="AlphaFoldDB" id="A0A1I7WHN3"/>
<evidence type="ECO:0000313" key="2">
    <source>
        <dbReference type="Proteomes" id="UP000095283"/>
    </source>
</evidence>
<proteinExistence type="predicted"/>
<sequence>MAPATLVESPNIIRLCARLQLFNPTDDTAVYRVAGIVRINCIISNSPFGPKPTRVTTGKKESNDEFYRITTRRQDLNKIRPVSSTKKVISEIIKPNEHDTVGCNVVIRKLQNSSTLGSLGIFFILFDIISRFYVNYYLSLIVCYNSSHIFLLFLCSFRTSLMQCTKPKRFTVKFTTRHFIVIINDSINTYQGSSRVCFQPYEFKQIEKIITDKLSGIIFDCLFPNFCCFKSIRFNHISLFIKLIINVYF</sequence>
<keyword evidence="2" id="KW-1185">Reference proteome</keyword>
<accession>A0A1I7WHN3</accession>
<name>A0A1I7WHN3_HETBA</name>
<feature type="transmembrane region" description="Helical" evidence="1">
    <location>
        <begin position="139"/>
        <end position="161"/>
    </location>
</feature>
<keyword evidence="1" id="KW-0812">Transmembrane</keyword>
<organism evidence="2 3">
    <name type="scientific">Heterorhabditis bacteriophora</name>
    <name type="common">Entomopathogenic nematode worm</name>
    <dbReference type="NCBI Taxonomy" id="37862"/>
    <lineage>
        <taxon>Eukaryota</taxon>
        <taxon>Metazoa</taxon>
        <taxon>Ecdysozoa</taxon>
        <taxon>Nematoda</taxon>
        <taxon>Chromadorea</taxon>
        <taxon>Rhabditida</taxon>
        <taxon>Rhabditina</taxon>
        <taxon>Rhabditomorpha</taxon>
        <taxon>Strongyloidea</taxon>
        <taxon>Heterorhabditidae</taxon>
        <taxon>Heterorhabditis</taxon>
    </lineage>
</organism>
<reference evidence="3" key="1">
    <citation type="submission" date="2016-11" db="UniProtKB">
        <authorList>
            <consortium name="WormBaseParasite"/>
        </authorList>
    </citation>
    <scope>IDENTIFICATION</scope>
</reference>